<dbReference type="SUPFAM" id="SSF47644">
    <property type="entry name" value="Methionine synthase domain"/>
    <property type="match status" value="1"/>
</dbReference>
<name>A0A0F9KQ79_9ZZZZ</name>
<dbReference type="EMBL" id="LAZR01007586">
    <property type="protein sequence ID" value="KKM84314.1"/>
    <property type="molecule type" value="Genomic_DNA"/>
</dbReference>
<dbReference type="NCBIfam" id="TIGR02370">
    <property type="entry name" value="pyl_corrinoid"/>
    <property type="match status" value="1"/>
</dbReference>
<evidence type="ECO:0000256" key="3">
    <source>
        <dbReference type="ARBA" id="ARBA00023285"/>
    </source>
</evidence>
<dbReference type="AlphaFoldDB" id="A0A0F9KQ79"/>
<dbReference type="InterPro" id="IPR003759">
    <property type="entry name" value="Cbl-bd_cap"/>
</dbReference>
<evidence type="ECO:0000313" key="6">
    <source>
        <dbReference type="EMBL" id="KKM84314.1"/>
    </source>
</evidence>
<keyword evidence="2" id="KW-0479">Metal-binding</keyword>
<comment type="similarity">
    <text evidence="1">Belongs to the methylamine corrinoid protein family.</text>
</comment>
<dbReference type="PANTHER" id="PTHR45833:SF1">
    <property type="entry name" value="METHIONINE SYNTHASE"/>
    <property type="match status" value="1"/>
</dbReference>
<dbReference type="GO" id="GO:0050897">
    <property type="term" value="F:cobalt ion binding"/>
    <property type="evidence" value="ECO:0007669"/>
    <property type="project" value="InterPro"/>
</dbReference>
<dbReference type="Gene3D" id="3.40.50.280">
    <property type="entry name" value="Cobalamin-binding domain"/>
    <property type="match status" value="1"/>
</dbReference>
<dbReference type="Pfam" id="PF02607">
    <property type="entry name" value="B12-binding_2"/>
    <property type="match status" value="1"/>
</dbReference>
<evidence type="ECO:0008006" key="7">
    <source>
        <dbReference type="Google" id="ProtNLM"/>
    </source>
</evidence>
<sequence>MTWINVNNYYFNYSNKTTIKKLNKKIGVIFLAQEGIYKEISDAIVNLEEEKAINLANKAINDKLNLIDIIEKGYSMGIRRVGELWEEGEFFLPELMMGAQIMKKCLDLLIPHLEKGSDNISLGTIVIATIEGDIHSIGKTIVGTMLRAYGFEVHDLGSDVPAEKIIDVAIEKNADLIGVSALLTTTMFGQKKIVDLLKEKNLIGKIKIILGGAPVTSSWVKECMADGFADNAIDAVKLVKSLLGKN</sequence>
<organism evidence="6">
    <name type="scientific">marine sediment metagenome</name>
    <dbReference type="NCBI Taxonomy" id="412755"/>
    <lineage>
        <taxon>unclassified sequences</taxon>
        <taxon>metagenomes</taxon>
        <taxon>ecological metagenomes</taxon>
    </lineage>
</organism>
<feature type="domain" description="B12-binding N-terminal" evidence="5">
    <location>
        <begin position="27"/>
        <end position="121"/>
    </location>
</feature>
<dbReference type="SUPFAM" id="SSF52242">
    <property type="entry name" value="Cobalamin (vitamin B12)-binding domain"/>
    <property type="match status" value="1"/>
</dbReference>
<dbReference type="InterPro" id="IPR012741">
    <property type="entry name" value="Corrinoid_p"/>
</dbReference>
<dbReference type="Gene3D" id="1.10.1240.10">
    <property type="entry name" value="Methionine synthase domain"/>
    <property type="match status" value="1"/>
</dbReference>
<dbReference type="GO" id="GO:0005829">
    <property type="term" value="C:cytosol"/>
    <property type="evidence" value="ECO:0007669"/>
    <property type="project" value="TreeGrafter"/>
</dbReference>
<dbReference type="Pfam" id="PF02310">
    <property type="entry name" value="B12-binding"/>
    <property type="match status" value="1"/>
</dbReference>
<dbReference type="CDD" id="cd02070">
    <property type="entry name" value="corrinoid_protein_B12-BD"/>
    <property type="match status" value="1"/>
</dbReference>
<gene>
    <name evidence="6" type="ORF">LCGC14_1300420</name>
</gene>
<dbReference type="GO" id="GO:0015948">
    <property type="term" value="P:methanogenesis"/>
    <property type="evidence" value="ECO:0007669"/>
    <property type="project" value="InterPro"/>
</dbReference>
<keyword evidence="3" id="KW-0170">Cobalt</keyword>
<evidence type="ECO:0000259" key="4">
    <source>
        <dbReference type="PROSITE" id="PS51332"/>
    </source>
</evidence>
<dbReference type="InterPro" id="IPR006158">
    <property type="entry name" value="Cobalamin-bd"/>
</dbReference>
<dbReference type="InterPro" id="IPR036594">
    <property type="entry name" value="Meth_synthase_dom"/>
</dbReference>
<dbReference type="SMART" id="SM01018">
    <property type="entry name" value="B12-binding_2"/>
    <property type="match status" value="1"/>
</dbReference>
<evidence type="ECO:0000256" key="2">
    <source>
        <dbReference type="ARBA" id="ARBA00022723"/>
    </source>
</evidence>
<dbReference type="InterPro" id="IPR036724">
    <property type="entry name" value="Cobalamin-bd_sf"/>
</dbReference>
<dbReference type="GO" id="GO:0031419">
    <property type="term" value="F:cobalamin binding"/>
    <property type="evidence" value="ECO:0007669"/>
    <property type="project" value="InterPro"/>
</dbReference>
<comment type="caution">
    <text evidence="6">The sequence shown here is derived from an EMBL/GenBank/DDBJ whole genome shotgun (WGS) entry which is preliminary data.</text>
</comment>
<feature type="domain" description="B12-binding" evidence="4">
    <location>
        <begin position="122"/>
        <end position="246"/>
    </location>
</feature>
<proteinExistence type="inferred from homology"/>
<dbReference type="InterPro" id="IPR050554">
    <property type="entry name" value="Met_Synthase/Corrinoid"/>
</dbReference>
<dbReference type="PROSITE" id="PS51332">
    <property type="entry name" value="B12_BINDING"/>
    <property type="match status" value="1"/>
</dbReference>
<dbReference type="FunFam" id="3.40.50.280:FF:000003">
    <property type="entry name" value="Dimethylamine methyltransferase corrinoid protein"/>
    <property type="match status" value="1"/>
</dbReference>
<dbReference type="GO" id="GO:0008705">
    <property type="term" value="F:methionine synthase activity"/>
    <property type="evidence" value="ECO:0007669"/>
    <property type="project" value="TreeGrafter"/>
</dbReference>
<dbReference type="GO" id="GO:0046653">
    <property type="term" value="P:tetrahydrofolate metabolic process"/>
    <property type="evidence" value="ECO:0007669"/>
    <property type="project" value="TreeGrafter"/>
</dbReference>
<dbReference type="PROSITE" id="PS51337">
    <property type="entry name" value="B12_BINDING_NTER"/>
    <property type="match status" value="1"/>
</dbReference>
<accession>A0A0F9KQ79</accession>
<dbReference type="GO" id="GO:0050667">
    <property type="term" value="P:homocysteine metabolic process"/>
    <property type="evidence" value="ECO:0007669"/>
    <property type="project" value="TreeGrafter"/>
</dbReference>
<reference evidence="6" key="1">
    <citation type="journal article" date="2015" name="Nature">
        <title>Complex archaea that bridge the gap between prokaryotes and eukaryotes.</title>
        <authorList>
            <person name="Spang A."/>
            <person name="Saw J.H."/>
            <person name="Jorgensen S.L."/>
            <person name="Zaremba-Niedzwiedzka K."/>
            <person name="Martijn J."/>
            <person name="Lind A.E."/>
            <person name="van Eijk R."/>
            <person name="Schleper C."/>
            <person name="Guy L."/>
            <person name="Ettema T.J."/>
        </authorList>
    </citation>
    <scope>NUCLEOTIDE SEQUENCE</scope>
</reference>
<evidence type="ECO:0000259" key="5">
    <source>
        <dbReference type="PROSITE" id="PS51337"/>
    </source>
</evidence>
<protein>
    <recommendedName>
        <fullName evidence="7">B12-binding domain-containing protein</fullName>
    </recommendedName>
</protein>
<dbReference type="PANTHER" id="PTHR45833">
    <property type="entry name" value="METHIONINE SYNTHASE"/>
    <property type="match status" value="1"/>
</dbReference>
<evidence type="ECO:0000256" key="1">
    <source>
        <dbReference type="ARBA" id="ARBA00010854"/>
    </source>
</evidence>